<feature type="non-terminal residue" evidence="1">
    <location>
        <position position="1"/>
    </location>
</feature>
<organism evidence="1">
    <name type="scientific">marine sediment metagenome</name>
    <dbReference type="NCBI Taxonomy" id="412755"/>
    <lineage>
        <taxon>unclassified sequences</taxon>
        <taxon>metagenomes</taxon>
        <taxon>ecological metagenomes</taxon>
    </lineage>
</organism>
<feature type="non-terminal residue" evidence="1">
    <location>
        <position position="414"/>
    </location>
</feature>
<name>A0A0F9B240_9ZZZZ</name>
<protein>
    <recommendedName>
        <fullName evidence="2">Phage portal protein</fullName>
    </recommendedName>
</protein>
<evidence type="ECO:0000313" key="1">
    <source>
        <dbReference type="EMBL" id="KKK84719.1"/>
    </source>
</evidence>
<dbReference type="AlphaFoldDB" id="A0A0F9B240"/>
<dbReference type="EMBL" id="LAZR01051643">
    <property type="protein sequence ID" value="KKK84719.1"/>
    <property type="molecule type" value="Genomic_DNA"/>
</dbReference>
<sequence>LHSDIREDEQFYDLDVAELLNLPRKFKKDGIILPTAREVIDTAADHIAPVNRRINVPRRKTDKTGTDQANKIRRFYEALLNWVDRKGDTSRFRNGGKGLGLTGITVWKLIYDRKLFPPKPVKTKDESIDEFDDRLDEWTVDRKNIIPFDLQVIHPREIIFDHTHEPPQWIIQTSNKMVGDIIDEFPSWPNPKNRKKTDEVEVLEYWEDKRRAVIIDKTSALKGENEIVKHRQSVHPYVIGGSGLGHDDWEHRLEKKYVGLLRFIKSVLLAESRAYSIADIVLKGGAWPVRVAEGDRANEMPRIRLEYGTVQPLPPGVKITDLTPQLPPEMVFNFMALNNGIISAAAAPRVVRGLREPGITSGFDRQLELGQARLRYGPLVWTMERMLEEVCRKAGRIMQALDLGPINIQAGTTE</sequence>
<comment type="caution">
    <text evidence="1">The sequence shown here is derived from an EMBL/GenBank/DDBJ whole genome shotgun (WGS) entry which is preliminary data.</text>
</comment>
<proteinExistence type="predicted"/>
<gene>
    <name evidence="1" type="ORF">LCGC14_2780500</name>
</gene>
<accession>A0A0F9B240</accession>
<evidence type="ECO:0008006" key="2">
    <source>
        <dbReference type="Google" id="ProtNLM"/>
    </source>
</evidence>
<reference evidence="1" key="1">
    <citation type="journal article" date="2015" name="Nature">
        <title>Complex archaea that bridge the gap between prokaryotes and eukaryotes.</title>
        <authorList>
            <person name="Spang A."/>
            <person name="Saw J.H."/>
            <person name="Jorgensen S.L."/>
            <person name="Zaremba-Niedzwiedzka K."/>
            <person name="Martijn J."/>
            <person name="Lind A.E."/>
            <person name="van Eijk R."/>
            <person name="Schleper C."/>
            <person name="Guy L."/>
            <person name="Ettema T.J."/>
        </authorList>
    </citation>
    <scope>NUCLEOTIDE SEQUENCE</scope>
</reference>